<dbReference type="STRING" id="27342.A0A0H2R0T5"/>
<gene>
    <name evidence="1" type="ORF">SCHPADRAFT_801122</name>
</gene>
<dbReference type="InParanoid" id="A0A0H2R0T5"/>
<accession>A0A0H2R0T5</accession>
<dbReference type="Proteomes" id="UP000053477">
    <property type="component" value="Unassembled WGS sequence"/>
</dbReference>
<dbReference type="EMBL" id="KQ086409">
    <property type="protein sequence ID" value="KLO04887.1"/>
    <property type="molecule type" value="Genomic_DNA"/>
</dbReference>
<evidence type="ECO:0000313" key="2">
    <source>
        <dbReference type="Proteomes" id="UP000053477"/>
    </source>
</evidence>
<evidence type="ECO:0000313" key="1">
    <source>
        <dbReference type="EMBL" id="KLO04887.1"/>
    </source>
</evidence>
<proteinExistence type="predicted"/>
<sequence>LLLWIQNSVSPQEIRNRIMDPSSDFQTRMIEYLESAHQGEYKGSCEDLVKGDLDDKESQNGYVPPSQLMPVPPPAFCDCSQDGCIPCKRYSDWNRDYEDTVNDLLFRCNRHACSKSNCLDNPYKTCKARFPRQVIDTSMTDPHTGAICVKHKEPWLNTFNLVMPYLQRCNSDATSLLSGTAIKSTISYVTDYITKCSLNTHVIFQSVASIFDK</sequence>
<feature type="non-terminal residue" evidence="1">
    <location>
        <position position="1"/>
    </location>
</feature>
<name>A0A0H2R0T5_9AGAM</name>
<keyword evidence="2" id="KW-1185">Reference proteome</keyword>
<feature type="non-terminal residue" evidence="1">
    <location>
        <position position="213"/>
    </location>
</feature>
<protein>
    <submittedName>
        <fullName evidence="1">Uncharacterized protein</fullName>
    </submittedName>
</protein>
<dbReference type="AlphaFoldDB" id="A0A0H2R0T5"/>
<dbReference type="OrthoDB" id="3229882at2759"/>
<reference evidence="1 2" key="1">
    <citation type="submission" date="2015-04" db="EMBL/GenBank/DDBJ databases">
        <title>Complete genome sequence of Schizopora paradoxa KUC8140, a cosmopolitan wood degrader in East Asia.</title>
        <authorList>
            <consortium name="DOE Joint Genome Institute"/>
            <person name="Min B."/>
            <person name="Park H."/>
            <person name="Jang Y."/>
            <person name="Kim J.-J."/>
            <person name="Kim K.H."/>
            <person name="Pangilinan J."/>
            <person name="Lipzen A."/>
            <person name="Riley R."/>
            <person name="Grigoriev I.V."/>
            <person name="Spatafora J.W."/>
            <person name="Choi I.-G."/>
        </authorList>
    </citation>
    <scope>NUCLEOTIDE SEQUENCE [LARGE SCALE GENOMIC DNA]</scope>
    <source>
        <strain evidence="1 2">KUC8140</strain>
    </source>
</reference>
<organism evidence="1 2">
    <name type="scientific">Schizopora paradoxa</name>
    <dbReference type="NCBI Taxonomy" id="27342"/>
    <lineage>
        <taxon>Eukaryota</taxon>
        <taxon>Fungi</taxon>
        <taxon>Dikarya</taxon>
        <taxon>Basidiomycota</taxon>
        <taxon>Agaricomycotina</taxon>
        <taxon>Agaricomycetes</taxon>
        <taxon>Hymenochaetales</taxon>
        <taxon>Schizoporaceae</taxon>
        <taxon>Schizopora</taxon>
    </lineage>
</organism>